<dbReference type="RefSeq" id="WP_044228261.1">
    <property type="nucleotide sequence ID" value="NZ_JBKAGJ010000004.1"/>
</dbReference>
<dbReference type="STRING" id="1524460.IX84_27595"/>
<dbReference type="EMBL" id="JPOS01000090">
    <property type="protein sequence ID" value="KGE85287.1"/>
    <property type="molecule type" value="Genomic_DNA"/>
</dbReference>
<keyword evidence="1" id="KW-0732">Signal</keyword>
<evidence type="ECO:0000313" key="3">
    <source>
        <dbReference type="EMBL" id="KGE85287.1"/>
    </source>
</evidence>
<keyword evidence="4" id="KW-1185">Reference proteome</keyword>
<sequence length="707" mass="75549">MKKIITMTTALFLSVFVFAQNQVTVSGTVANTDGTPVEALVVEVFTDSLISGGFLSAVALTDENGAYSVEFTLDDADTQGWAYARITNCDQNFLFGDGTWFPGNSEVVIDFTYCDVEITCQAYVYPDWQDNVVAATMIGTPPFSYEWNTGATTQSVVPDGSGLYCATVTDAIGCTSTACYDATGGNGSDSTCVVNLVSTSTAAGLEIEAFAYGLGAIDYSWSTGEATSSIEVTEAGTYCVTTTDAEGCEATACTDYFPTPCGVSIEIGAWGMELQAFPEGVAPFAYNWNTGSTFSSTDIDPNVNFYSVTVTDAAGCTATATYWYQGGTDSCSVEIITVQNGTMLEAVVFGATGAVTYNWSTGATTATIQDVEPGNYCVTITTDDGCTSTDCIFIINPSAPFIIDGYVYLPDSINGGEMEGWVYLIVYDEEEGTLTAVDTTEMESLGFEGAAYYKFDAQPAGEYLIKAALAPGTNGYENHLPTYYSHVLWWDEANTVTLPFNGWGSFNFTLIPGTNPGGPGFIGGYVADGANLQSGEIEVRGSGPMEGVSIILLDEEENPVSYTYTDANGEFMFPSLAYGTYKVVIEHIGYEQQYYWVTLSEDNPGAEGLYFEIGEESITDTDELAAEAVLSVFPNPATSTLQVVASEMQGQGAIQVWNAQGQMVLSRTNVDMSGTTTTLDVSTLPAGMYYLQVTAEGQLLTRKWMKQ</sequence>
<protein>
    <recommendedName>
        <fullName evidence="2">Secretion system C-terminal sorting domain-containing protein</fullName>
    </recommendedName>
</protein>
<evidence type="ECO:0000256" key="1">
    <source>
        <dbReference type="SAM" id="SignalP"/>
    </source>
</evidence>
<feature type="domain" description="Secretion system C-terminal sorting" evidence="2">
    <location>
        <begin position="632"/>
        <end position="703"/>
    </location>
</feature>
<dbReference type="InterPro" id="IPR013783">
    <property type="entry name" value="Ig-like_fold"/>
</dbReference>
<gene>
    <name evidence="3" type="ORF">IX84_27595</name>
</gene>
<dbReference type="Pfam" id="PF13620">
    <property type="entry name" value="CarboxypepD_reg"/>
    <property type="match status" value="1"/>
</dbReference>
<dbReference type="SUPFAM" id="SSF49478">
    <property type="entry name" value="Cna protein B-type domain"/>
    <property type="match status" value="1"/>
</dbReference>
<feature type="signal peptide" evidence="1">
    <location>
        <begin position="1"/>
        <end position="19"/>
    </location>
</feature>
<dbReference type="InterPro" id="IPR026444">
    <property type="entry name" value="Secre_tail"/>
</dbReference>
<accession>A0A098S297</accession>
<dbReference type="Proteomes" id="UP000029736">
    <property type="component" value="Unassembled WGS sequence"/>
</dbReference>
<dbReference type="OrthoDB" id="9765926at2"/>
<dbReference type="Gene3D" id="2.60.40.10">
    <property type="entry name" value="Immunoglobulins"/>
    <property type="match status" value="1"/>
</dbReference>
<organism evidence="3 4">
    <name type="scientific">Phaeodactylibacter xiamenensis</name>
    <dbReference type="NCBI Taxonomy" id="1524460"/>
    <lineage>
        <taxon>Bacteria</taxon>
        <taxon>Pseudomonadati</taxon>
        <taxon>Bacteroidota</taxon>
        <taxon>Saprospiria</taxon>
        <taxon>Saprospirales</taxon>
        <taxon>Haliscomenobacteraceae</taxon>
        <taxon>Phaeodactylibacter</taxon>
    </lineage>
</organism>
<name>A0A098S297_9BACT</name>
<evidence type="ECO:0000259" key="2">
    <source>
        <dbReference type="Pfam" id="PF18962"/>
    </source>
</evidence>
<reference evidence="3 4" key="1">
    <citation type="journal article" date="2014" name="Int. J. Syst. Evol. Microbiol.">
        <title>Phaeodactylibacter xiamenensis gen. nov., sp. nov., a member of the family Saprospiraceae isolated from the marine alga Phaeodactylum tricornutum.</title>
        <authorList>
            <person name="Chen Z.Jr."/>
            <person name="Lei X."/>
            <person name="Lai Q."/>
            <person name="Li Y."/>
            <person name="Zhang B."/>
            <person name="Zhang J."/>
            <person name="Zhang H."/>
            <person name="Yang L."/>
            <person name="Zheng W."/>
            <person name="Tian Y."/>
            <person name="Yu Z."/>
            <person name="Xu H.Jr."/>
            <person name="Zheng T."/>
        </authorList>
    </citation>
    <scope>NUCLEOTIDE SEQUENCE [LARGE SCALE GENOMIC DNA]</scope>
    <source>
        <strain evidence="3 4">KD52</strain>
    </source>
</reference>
<evidence type="ECO:0000313" key="4">
    <source>
        <dbReference type="Proteomes" id="UP000029736"/>
    </source>
</evidence>
<comment type="caution">
    <text evidence="3">The sequence shown here is derived from an EMBL/GenBank/DDBJ whole genome shotgun (WGS) entry which is preliminary data.</text>
</comment>
<dbReference type="NCBIfam" id="TIGR04183">
    <property type="entry name" value="Por_Secre_tail"/>
    <property type="match status" value="1"/>
</dbReference>
<proteinExistence type="predicted"/>
<dbReference type="Pfam" id="PF18962">
    <property type="entry name" value="Por_Secre_tail"/>
    <property type="match status" value="1"/>
</dbReference>
<feature type="chain" id="PRO_5001947761" description="Secretion system C-terminal sorting domain-containing protein" evidence="1">
    <location>
        <begin position="20"/>
        <end position="707"/>
    </location>
</feature>
<dbReference type="AlphaFoldDB" id="A0A098S297"/>